<evidence type="ECO:0000313" key="4">
    <source>
        <dbReference type="Proteomes" id="UP000075243"/>
    </source>
</evidence>
<dbReference type="PANTHER" id="PTHR32246:SF74">
    <property type="entry name" value="BON1-ASSOCIATED-LIKE PROTEIN"/>
    <property type="match status" value="1"/>
</dbReference>
<dbReference type="InterPro" id="IPR035892">
    <property type="entry name" value="C2_domain_sf"/>
</dbReference>
<dbReference type="Gramene" id="C.cajan_20678.t">
    <property type="protein sequence ID" value="C.cajan_20678.t.cds1"/>
    <property type="gene ID" value="C.cajan_20678"/>
</dbReference>
<dbReference type="Proteomes" id="UP000075243">
    <property type="component" value="Chromosome 1"/>
</dbReference>
<dbReference type="GO" id="GO:0006952">
    <property type="term" value="P:defense response"/>
    <property type="evidence" value="ECO:0007669"/>
    <property type="project" value="InterPro"/>
</dbReference>
<evidence type="ECO:0000256" key="1">
    <source>
        <dbReference type="SAM" id="Phobius"/>
    </source>
</evidence>
<keyword evidence="1" id="KW-0812">Transmembrane</keyword>
<keyword evidence="1" id="KW-0472">Membrane</keyword>
<sequence length="194" mass="21419">MPPSKSKTLELTLLSVEGLRVRGKPSDKSAFAVVHAESLTHHTTATAKGNNGFHEWNQKFMVEIGAYARSLTFQVKSKTGMGAMRDVGVARIALSDFLGGLVPDHCLQFLSYRLRDWDGRECGIVNFSVRAVPSSSSSSSSLSSGVVHSCWDGYYYHQTCLILSICVIVCYCCFVFLMVFKQIGVDVYIYIVLV</sequence>
<dbReference type="InterPro" id="IPR000008">
    <property type="entry name" value="C2_dom"/>
</dbReference>
<name>A0A151UCI9_CAJCA</name>
<dbReference type="STRING" id="3821.A0A151UCI9"/>
<dbReference type="SUPFAM" id="SSF49562">
    <property type="entry name" value="C2 domain (Calcium/lipid-binding domain, CaLB)"/>
    <property type="match status" value="1"/>
</dbReference>
<keyword evidence="4" id="KW-1185">Reference proteome</keyword>
<reference evidence="3 4" key="1">
    <citation type="journal article" date="2012" name="Nat. Biotechnol.">
        <title>Draft genome sequence of pigeonpea (Cajanus cajan), an orphan legume crop of resource-poor farmers.</title>
        <authorList>
            <person name="Varshney R.K."/>
            <person name="Chen W."/>
            <person name="Li Y."/>
            <person name="Bharti A.K."/>
            <person name="Saxena R.K."/>
            <person name="Schlueter J.A."/>
            <person name="Donoghue M.T."/>
            <person name="Azam S."/>
            <person name="Fan G."/>
            <person name="Whaley A.M."/>
            <person name="Farmer A.D."/>
            <person name="Sheridan J."/>
            <person name="Iwata A."/>
            <person name="Tuteja R."/>
            <person name="Penmetsa R.V."/>
            <person name="Wu W."/>
            <person name="Upadhyaya H.D."/>
            <person name="Yang S.P."/>
            <person name="Shah T."/>
            <person name="Saxena K.B."/>
            <person name="Michael T."/>
            <person name="McCombie W.R."/>
            <person name="Yang B."/>
            <person name="Zhang G."/>
            <person name="Yang H."/>
            <person name="Wang J."/>
            <person name="Spillane C."/>
            <person name="Cook D.R."/>
            <person name="May G.D."/>
            <person name="Xu X."/>
            <person name="Jackson S.A."/>
        </authorList>
    </citation>
    <scope>NUCLEOTIDE SEQUENCE [LARGE SCALE GENOMIC DNA]</scope>
    <source>
        <strain evidence="4">cv. Asha</strain>
    </source>
</reference>
<gene>
    <name evidence="3" type="ORF">KK1_021296</name>
</gene>
<feature type="transmembrane region" description="Helical" evidence="1">
    <location>
        <begin position="161"/>
        <end position="180"/>
    </location>
</feature>
<dbReference type="EMBL" id="CM003603">
    <property type="protein sequence ID" value="KYP77030.1"/>
    <property type="molecule type" value="Genomic_DNA"/>
</dbReference>
<dbReference type="Pfam" id="PF00168">
    <property type="entry name" value="C2"/>
    <property type="match status" value="1"/>
</dbReference>
<proteinExistence type="predicted"/>
<evidence type="ECO:0000313" key="3">
    <source>
        <dbReference type="EMBL" id="KYP77030.1"/>
    </source>
</evidence>
<dbReference type="AlphaFoldDB" id="A0A151UCI9"/>
<dbReference type="OMA" id="RVCKLDE"/>
<dbReference type="PANTHER" id="PTHR32246">
    <property type="entry name" value="INGRESSION PROTEIN FIC1"/>
    <property type="match status" value="1"/>
</dbReference>
<feature type="domain" description="C2" evidence="2">
    <location>
        <begin position="1"/>
        <end position="107"/>
    </location>
</feature>
<dbReference type="Gene3D" id="2.60.40.150">
    <property type="entry name" value="C2 domain"/>
    <property type="match status" value="1"/>
</dbReference>
<organism evidence="3 4">
    <name type="scientific">Cajanus cajan</name>
    <name type="common">Pigeon pea</name>
    <name type="synonym">Cajanus indicus</name>
    <dbReference type="NCBI Taxonomy" id="3821"/>
    <lineage>
        <taxon>Eukaryota</taxon>
        <taxon>Viridiplantae</taxon>
        <taxon>Streptophyta</taxon>
        <taxon>Embryophyta</taxon>
        <taxon>Tracheophyta</taxon>
        <taxon>Spermatophyta</taxon>
        <taxon>Magnoliopsida</taxon>
        <taxon>eudicotyledons</taxon>
        <taxon>Gunneridae</taxon>
        <taxon>Pentapetalae</taxon>
        <taxon>rosids</taxon>
        <taxon>fabids</taxon>
        <taxon>Fabales</taxon>
        <taxon>Fabaceae</taxon>
        <taxon>Papilionoideae</taxon>
        <taxon>50 kb inversion clade</taxon>
        <taxon>NPAAA clade</taxon>
        <taxon>indigoferoid/millettioid clade</taxon>
        <taxon>Phaseoleae</taxon>
        <taxon>Cajanus</taxon>
    </lineage>
</organism>
<evidence type="ECO:0000259" key="2">
    <source>
        <dbReference type="PROSITE" id="PS50004"/>
    </source>
</evidence>
<dbReference type="PROSITE" id="PS50004">
    <property type="entry name" value="C2"/>
    <property type="match status" value="1"/>
</dbReference>
<dbReference type="SMART" id="SM00239">
    <property type="entry name" value="C2"/>
    <property type="match status" value="1"/>
</dbReference>
<protein>
    <recommendedName>
        <fullName evidence="2">C2 domain-containing protein</fullName>
    </recommendedName>
</protein>
<accession>A0A151UCI9</accession>
<dbReference type="InterPro" id="IPR044750">
    <property type="entry name" value="C2_SRC2/BAP"/>
</dbReference>
<keyword evidence="1" id="KW-1133">Transmembrane helix</keyword>
<dbReference type="CDD" id="cd04051">
    <property type="entry name" value="C2_SRC2_like"/>
    <property type="match status" value="1"/>
</dbReference>